<feature type="compositionally biased region" description="Polar residues" evidence="1">
    <location>
        <begin position="1"/>
        <end position="10"/>
    </location>
</feature>
<feature type="compositionally biased region" description="Basic and acidic residues" evidence="1">
    <location>
        <begin position="24"/>
        <end position="33"/>
    </location>
</feature>
<evidence type="ECO:0000256" key="1">
    <source>
        <dbReference type="SAM" id="MobiDB-lite"/>
    </source>
</evidence>
<keyword evidence="3" id="KW-1185">Reference proteome</keyword>
<comment type="caution">
    <text evidence="2">The sequence shown here is derived from an EMBL/GenBank/DDBJ whole genome shotgun (WGS) entry which is preliminary data.</text>
</comment>
<evidence type="ECO:0000313" key="3">
    <source>
        <dbReference type="Proteomes" id="UP000499080"/>
    </source>
</evidence>
<evidence type="ECO:0000313" key="2">
    <source>
        <dbReference type="EMBL" id="GBM16949.1"/>
    </source>
</evidence>
<proteinExistence type="predicted"/>
<dbReference type="Proteomes" id="UP000499080">
    <property type="component" value="Unassembled WGS sequence"/>
</dbReference>
<name>A0A4Y2DL74_ARAVE</name>
<dbReference type="EMBL" id="BGPR01000381">
    <property type="protein sequence ID" value="GBM16949.1"/>
    <property type="molecule type" value="Genomic_DNA"/>
</dbReference>
<protein>
    <submittedName>
        <fullName evidence="2">Uncharacterized protein</fullName>
    </submittedName>
</protein>
<sequence>MSSLRQNYSPTARRKTLSRAVSNRRVEERRDTDIKSTATFGKVSALPLGEENEMRLPPVLNTPNERKPFPSPPKCSGISRFYDNRHRYVWCLGFFSWRFDSTTTLRMSFRIISVPTVRPCSLLASVSLLDEPLLSIP</sequence>
<organism evidence="2 3">
    <name type="scientific">Araneus ventricosus</name>
    <name type="common">Orbweaver spider</name>
    <name type="synonym">Epeira ventricosa</name>
    <dbReference type="NCBI Taxonomy" id="182803"/>
    <lineage>
        <taxon>Eukaryota</taxon>
        <taxon>Metazoa</taxon>
        <taxon>Ecdysozoa</taxon>
        <taxon>Arthropoda</taxon>
        <taxon>Chelicerata</taxon>
        <taxon>Arachnida</taxon>
        <taxon>Araneae</taxon>
        <taxon>Araneomorphae</taxon>
        <taxon>Entelegynae</taxon>
        <taxon>Araneoidea</taxon>
        <taxon>Araneidae</taxon>
        <taxon>Araneus</taxon>
    </lineage>
</organism>
<gene>
    <name evidence="2" type="ORF">AVEN_267336_1</name>
</gene>
<feature type="region of interest" description="Disordered" evidence="1">
    <location>
        <begin position="1"/>
        <end position="33"/>
    </location>
</feature>
<reference evidence="2 3" key="1">
    <citation type="journal article" date="2019" name="Sci. Rep.">
        <title>Orb-weaving spider Araneus ventricosus genome elucidates the spidroin gene catalogue.</title>
        <authorList>
            <person name="Kono N."/>
            <person name="Nakamura H."/>
            <person name="Ohtoshi R."/>
            <person name="Moran D.A.P."/>
            <person name="Shinohara A."/>
            <person name="Yoshida Y."/>
            <person name="Fujiwara M."/>
            <person name="Mori M."/>
            <person name="Tomita M."/>
            <person name="Arakawa K."/>
        </authorList>
    </citation>
    <scope>NUCLEOTIDE SEQUENCE [LARGE SCALE GENOMIC DNA]</scope>
</reference>
<accession>A0A4Y2DL74</accession>
<dbReference type="AlphaFoldDB" id="A0A4Y2DL74"/>